<dbReference type="GO" id="GO:0005829">
    <property type="term" value="C:cytosol"/>
    <property type="evidence" value="ECO:0007669"/>
    <property type="project" value="TreeGrafter"/>
</dbReference>
<dbReference type="Gene3D" id="3.40.50.2000">
    <property type="entry name" value="Glycogen Phosphorylase B"/>
    <property type="match status" value="2"/>
</dbReference>
<dbReference type="AlphaFoldDB" id="A0A3B1BUL9"/>
<dbReference type="GO" id="GO:0009244">
    <property type="term" value="P:lipopolysaccharide core region biosynthetic process"/>
    <property type="evidence" value="ECO:0007669"/>
    <property type="project" value="TreeGrafter"/>
</dbReference>
<dbReference type="EMBL" id="UOGA01000157">
    <property type="protein sequence ID" value="VAX19442.1"/>
    <property type="molecule type" value="Genomic_DNA"/>
</dbReference>
<dbReference type="InterPro" id="IPR051199">
    <property type="entry name" value="LPS_LOS_Heptosyltrfase"/>
</dbReference>
<keyword evidence="1 3" id="KW-0328">Glycosyltransferase</keyword>
<dbReference type="CDD" id="cd03789">
    <property type="entry name" value="GT9_LPS_heptosyltransferase"/>
    <property type="match status" value="1"/>
</dbReference>
<protein>
    <submittedName>
        <fullName evidence="3">ADP-heptose--lipooligosaccharide heptosyltransferase II</fullName>
        <ecNumber evidence="3">2.4.1.-</ecNumber>
    </submittedName>
</protein>
<sequence>MTARKIDLGEKPRILVARTDRIGDVALSLPVFASLRKAFPKAVICALTRDYTREILEGRDDVDEIISFDSKNSQIPLRSFTGLVSKIKEMKFDVGIALYLNFSVSLLLALSRVPRRLGPATKAAQIFLTDKVKQHRSRGKRHEADHNLDLLKPLSVAPVRRAVIDVAKPGLVAFKKNEGRPLIGVHPGHGGSSRNWPENSYAELIASLSSSGCDVVVTGSTIERELVRRVIKRSGVEPQVYIGNNGLKELACALAGLDVFIGPSTGPLHIASAVGTPVVGLYCPIFVCLPARWGPIGPNDIALTPDVEPCDRCVNEKCESFDCMETISVEEVKEAALERVRALADA</sequence>
<evidence type="ECO:0000256" key="2">
    <source>
        <dbReference type="ARBA" id="ARBA00022679"/>
    </source>
</evidence>
<dbReference type="GO" id="GO:0008713">
    <property type="term" value="F:ADP-heptose-lipopolysaccharide heptosyltransferase activity"/>
    <property type="evidence" value="ECO:0007669"/>
    <property type="project" value="TreeGrafter"/>
</dbReference>
<dbReference type="PANTHER" id="PTHR30160:SF15">
    <property type="entry name" value="GLYCOSYLTRANSFERASE HI_0523-RELATED"/>
    <property type="match status" value="1"/>
</dbReference>
<evidence type="ECO:0000256" key="1">
    <source>
        <dbReference type="ARBA" id="ARBA00022676"/>
    </source>
</evidence>
<gene>
    <name evidence="3" type="ORF">MNBD_NITROSPINAE04-1403</name>
</gene>
<evidence type="ECO:0000313" key="3">
    <source>
        <dbReference type="EMBL" id="VAX19442.1"/>
    </source>
</evidence>
<dbReference type="Pfam" id="PF01075">
    <property type="entry name" value="Glyco_transf_9"/>
    <property type="match status" value="1"/>
</dbReference>
<accession>A0A3B1BUL9</accession>
<dbReference type="SUPFAM" id="SSF53756">
    <property type="entry name" value="UDP-Glycosyltransferase/glycogen phosphorylase"/>
    <property type="match status" value="1"/>
</dbReference>
<reference evidence="3" key="1">
    <citation type="submission" date="2018-06" db="EMBL/GenBank/DDBJ databases">
        <authorList>
            <person name="Zhirakovskaya E."/>
        </authorList>
    </citation>
    <scope>NUCLEOTIDE SEQUENCE</scope>
</reference>
<dbReference type="EC" id="2.4.1.-" evidence="3"/>
<keyword evidence="2 3" id="KW-0808">Transferase</keyword>
<name>A0A3B1BUL9_9ZZZZ</name>
<dbReference type="InterPro" id="IPR002201">
    <property type="entry name" value="Glyco_trans_9"/>
</dbReference>
<dbReference type="PANTHER" id="PTHR30160">
    <property type="entry name" value="TETRAACYLDISACCHARIDE 4'-KINASE-RELATED"/>
    <property type="match status" value="1"/>
</dbReference>
<proteinExistence type="predicted"/>
<organism evidence="3">
    <name type="scientific">hydrothermal vent metagenome</name>
    <dbReference type="NCBI Taxonomy" id="652676"/>
    <lineage>
        <taxon>unclassified sequences</taxon>
        <taxon>metagenomes</taxon>
        <taxon>ecological metagenomes</taxon>
    </lineage>
</organism>